<evidence type="ECO:0000256" key="1">
    <source>
        <dbReference type="SAM" id="MobiDB-lite"/>
    </source>
</evidence>
<dbReference type="OrthoDB" id="1751334at2759"/>
<dbReference type="EMBL" id="BJWL01000005">
    <property type="protein sequence ID" value="GFY87193.1"/>
    <property type="molecule type" value="Genomic_DNA"/>
</dbReference>
<keyword evidence="4" id="KW-1185">Reference proteome</keyword>
<sequence>MLTDLPVDGVPVMGPGGPFDPDELCLHLLGKVSPRTAYKDDNLKLTWLESEFQTLPDEATEDQLIIWCGARHFTLNPTHVHEFYRDELDVQQRHQEARKAASTLREGVDEMGRTMANNTLDLCRRGLQEAGEVEHLNATLVEDEIAFRERGQDHPRVGGVETPPRAHLATPQDEGFNGRNKAALGLFINLVASVIGNSIIAIVISDS</sequence>
<evidence type="ECO:0000256" key="2">
    <source>
        <dbReference type="SAM" id="Phobius"/>
    </source>
</evidence>
<keyword evidence="2" id="KW-1133">Transmembrane helix</keyword>
<feature type="region of interest" description="Disordered" evidence="1">
    <location>
        <begin position="153"/>
        <end position="174"/>
    </location>
</feature>
<proteinExistence type="predicted"/>
<evidence type="ECO:0000313" key="4">
    <source>
        <dbReference type="Proteomes" id="UP000585474"/>
    </source>
</evidence>
<keyword evidence="2" id="KW-0472">Membrane</keyword>
<protein>
    <submittedName>
        <fullName evidence="3">Uncharacterized protein</fullName>
    </submittedName>
</protein>
<dbReference type="AlphaFoldDB" id="A0A7J0EL51"/>
<keyword evidence="2" id="KW-0812">Transmembrane</keyword>
<evidence type="ECO:0000313" key="3">
    <source>
        <dbReference type="EMBL" id="GFY87193.1"/>
    </source>
</evidence>
<name>A0A7J0EL51_9ERIC</name>
<feature type="transmembrane region" description="Helical" evidence="2">
    <location>
        <begin position="182"/>
        <end position="204"/>
    </location>
</feature>
<reference evidence="3 4" key="1">
    <citation type="submission" date="2019-07" db="EMBL/GenBank/DDBJ databases">
        <title>De Novo Assembly of kiwifruit Actinidia rufa.</title>
        <authorList>
            <person name="Sugita-Konishi S."/>
            <person name="Sato K."/>
            <person name="Mori E."/>
            <person name="Abe Y."/>
            <person name="Kisaki G."/>
            <person name="Hamano K."/>
            <person name="Suezawa K."/>
            <person name="Otani M."/>
            <person name="Fukuda T."/>
            <person name="Manabe T."/>
            <person name="Gomi K."/>
            <person name="Tabuchi M."/>
            <person name="Akimitsu K."/>
            <person name="Kataoka I."/>
        </authorList>
    </citation>
    <scope>NUCLEOTIDE SEQUENCE [LARGE SCALE GENOMIC DNA]</scope>
    <source>
        <strain evidence="4">cv. Fuchu</strain>
    </source>
</reference>
<accession>A0A7J0EL51</accession>
<dbReference type="Proteomes" id="UP000585474">
    <property type="component" value="Unassembled WGS sequence"/>
</dbReference>
<organism evidence="3 4">
    <name type="scientific">Actinidia rufa</name>
    <dbReference type="NCBI Taxonomy" id="165716"/>
    <lineage>
        <taxon>Eukaryota</taxon>
        <taxon>Viridiplantae</taxon>
        <taxon>Streptophyta</taxon>
        <taxon>Embryophyta</taxon>
        <taxon>Tracheophyta</taxon>
        <taxon>Spermatophyta</taxon>
        <taxon>Magnoliopsida</taxon>
        <taxon>eudicotyledons</taxon>
        <taxon>Gunneridae</taxon>
        <taxon>Pentapetalae</taxon>
        <taxon>asterids</taxon>
        <taxon>Ericales</taxon>
        <taxon>Actinidiaceae</taxon>
        <taxon>Actinidia</taxon>
    </lineage>
</organism>
<gene>
    <name evidence="3" type="ORF">Acr_05g0008320</name>
</gene>
<comment type="caution">
    <text evidence="3">The sequence shown here is derived from an EMBL/GenBank/DDBJ whole genome shotgun (WGS) entry which is preliminary data.</text>
</comment>